<proteinExistence type="predicted"/>
<dbReference type="EMBL" id="NUAP01000040">
    <property type="protein sequence ID" value="PEN86067.1"/>
    <property type="molecule type" value="Genomic_DNA"/>
</dbReference>
<dbReference type="AlphaFoldDB" id="A0AB36T078"/>
<gene>
    <name evidence="1" type="ORF">CN551_22375</name>
</gene>
<reference evidence="1 2" key="1">
    <citation type="submission" date="2017-09" db="EMBL/GenBank/DDBJ databases">
        <title>Large-scale bioinformatics analysis of Bacillus genomes uncovers conserved roles of natural products in bacterial physiology.</title>
        <authorList>
            <consortium name="Agbiome Team Llc"/>
            <person name="Bleich R.M."/>
            <person name="Kirk G.J."/>
            <person name="Santa Maria K.C."/>
            <person name="Allen S.E."/>
            <person name="Farag S."/>
            <person name="Shank E.A."/>
            <person name="Bowers A."/>
        </authorList>
    </citation>
    <scope>NUCLEOTIDE SEQUENCE [LARGE SCALE GENOMIC DNA]</scope>
    <source>
        <strain evidence="1 2">AFS027629</strain>
    </source>
</reference>
<comment type="caution">
    <text evidence="1">The sequence shown here is derived from an EMBL/GenBank/DDBJ whole genome shotgun (WGS) entry which is preliminary data.</text>
</comment>
<accession>A0AB36T078</accession>
<sequence>MFVRIEKYQYEVKKSFEETVTETTDYKFTIGSIPTDSESDSNFVLFINGVTEEKLDELGTIVRQFTGYIITRYNHGIEKNRITEESTRFQVNIPCVF</sequence>
<evidence type="ECO:0000313" key="1">
    <source>
        <dbReference type="EMBL" id="PEN86067.1"/>
    </source>
</evidence>
<protein>
    <submittedName>
        <fullName evidence="1">Uncharacterized protein</fullName>
    </submittedName>
</protein>
<evidence type="ECO:0000313" key="2">
    <source>
        <dbReference type="Proteomes" id="UP000220078"/>
    </source>
</evidence>
<organism evidence="1 2">
    <name type="scientific">Bacillus toyonensis</name>
    <dbReference type="NCBI Taxonomy" id="155322"/>
    <lineage>
        <taxon>Bacteria</taxon>
        <taxon>Bacillati</taxon>
        <taxon>Bacillota</taxon>
        <taxon>Bacilli</taxon>
        <taxon>Bacillales</taxon>
        <taxon>Bacillaceae</taxon>
        <taxon>Bacillus</taxon>
        <taxon>Bacillus cereus group</taxon>
    </lineage>
</organism>
<name>A0AB36T078_9BACI</name>
<dbReference type="Proteomes" id="UP000220078">
    <property type="component" value="Unassembled WGS sequence"/>
</dbReference>